<reference evidence="7 8" key="1">
    <citation type="submission" date="2023-11" db="EMBL/GenBank/DDBJ databases">
        <title>Actinomadura monticuli sp. nov., isolated from volcanic ash.</title>
        <authorList>
            <person name="Lee S.D."/>
            <person name="Yang H."/>
            <person name="Kim I.S."/>
        </authorList>
    </citation>
    <scope>NUCLEOTIDE SEQUENCE [LARGE SCALE GENOMIC DNA]</scope>
    <source>
        <strain evidence="7 8">DSM 45346</strain>
    </source>
</reference>
<evidence type="ECO:0000259" key="6">
    <source>
        <dbReference type="Pfam" id="PF00999"/>
    </source>
</evidence>
<accession>A0ABV4R804</accession>
<feature type="region of interest" description="Disordered" evidence="5">
    <location>
        <begin position="1"/>
        <end position="28"/>
    </location>
</feature>
<organism evidence="7 8">
    <name type="scientific">Actinomadura chokoriensis</name>
    <dbReference type="NCBI Taxonomy" id="454156"/>
    <lineage>
        <taxon>Bacteria</taxon>
        <taxon>Bacillati</taxon>
        <taxon>Actinomycetota</taxon>
        <taxon>Actinomycetes</taxon>
        <taxon>Streptosporangiales</taxon>
        <taxon>Thermomonosporaceae</taxon>
        <taxon>Actinomadura</taxon>
    </lineage>
</organism>
<dbReference type="Pfam" id="PF00999">
    <property type="entry name" value="Na_H_Exchanger"/>
    <property type="match status" value="1"/>
</dbReference>
<evidence type="ECO:0000313" key="8">
    <source>
        <dbReference type="Proteomes" id="UP001569904"/>
    </source>
</evidence>
<protein>
    <submittedName>
        <fullName evidence="7">Cation:proton antiporter</fullName>
    </submittedName>
</protein>
<evidence type="ECO:0000256" key="2">
    <source>
        <dbReference type="ARBA" id="ARBA00022692"/>
    </source>
</evidence>
<proteinExistence type="predicted"/>
<evidence type="ECO:0000313" key="7">
    <source>
        <dbReference type="EMBL" id="MFA1559056.1"/>
    </source>
</evidence>
<keyword evidence="2" id="KW-0812">Transmembrane</keyword>
<dbReference type="EMBL" id="JAXCEH010000039">
    <property type="protein sequence ID" value="MFA1559056.1"/>
    <property type="molecule type" value="Genomic_DNA"/>
</dbReference>
<name>A0ABV4R804_9ACTN</name>
<keyword evidence="3" id="KW-1133">Transmembrane helix</keyword>
<feature type="region of interest" description="Disordered" evidence="5">
    <location>
        <begin position="130"/>
        <end position="176"/>
    </location>
</feature>
<comment type="subcellular location">
    <subcellularLocation>
        <location evidence="1">Membrane</location>
        <topology evidence="1">Multi-pass membrane protein</topology>
    </subcellularLocation>
</comment>
<gene>
    <name evidence="7" type="ORF">SM436_35640</name>
</gene>
<dbReference type="Proteomes" id="UP001569904">
    <property type="component" value="Unassembled WGS sequence"/>
</dbReference>
<evidence type="ECO:0000256" key="5">
    <source>
        <dbReference type="SAM" id="MobiDB-lite"/>
    </source>
</evidence>
<dbReference type="RefSeq" id="WP_371946072.1">
    <property type="nucleotide sequence ID" value="NZ_JAXCEH010000039.1"/>
</dbReference>
<sequence>MTGQAGARPGGTRRRARRPGAAGTFHETRRPDAYPEAFAVKVSAVVIGVRVLWQLGIRPLARLVPGGPRSQEGLGRRQRLVIGLGGRRGAISLAIALSLPAAAGAERGLLVLLAALVVLVTLVGQAPGCGRSTATAGSGPRRFARSAANSTSRTRRPSGGRGASPAAPAAVPRQRS</sequence>
<keyword evidence="4" id="KW-0472">Membrane</keyword>
<feature type="domain" description="Cation/H+ exchanger transmembrane" evidence="6">
    <location>
        <begin position="47"/>
        <end position="125"/>
    </location>
</feature>
<evidence type="ECO:0000256" key="1">
    <source>
        <dbReference type="ARBA" id="ARBA00004141"/>
    </source>
</evidence>
<evidence type="ECO:0000256" key="3">
    <source>
        <dbReference type="ARBA" id="ARBA00022989"/>
    </source>
</evidence>
<evidence type="ECO:0000256" key="4">
    <source>
        <dbReference type="ARBA" id="ARBA00023136"/>
    </source>
</evidence>
<dbReference type="InterPro" id="IPR006153">
    <property type="entry name" value="Cation/H_exchanger_TM"/>
</dbReference>
<keyword evidence="8" id="KW-1185">Reference proteome</keyword>
<comment type="caution">
    <text evidence="7">The sequence shown here is derived from an EMBL/GenBank/DDBJ whole genome shotgun (WGS) entry which is preliminary data.</text>
</comment>